<name>A0AA39FH06_9HYME</name>
<comment type="caution">
    <text evidence="1">The sequence shown here is derived from an EMBL/GenBank/DDBJ whole genome shotgun (WGS) entry which is preliminary data.</text>
</comment>
<accession>A0AA39FH06</accession>
<feature type="non-terminal residue" evidence="1">
    <location>
        <position position="1"/>
    </location>
</feature>
<sequence length="129" mass="14682">MIKIQENRDALVSLGNGLELSTNNLKDLETLYLNILGKKDALHLHALRASAQTYVWKQALNPQYKTLDFTQFGYKKENDTLLPLFINKSSFPTDLKKPCNCKKACKTKACYYRKNNISCILLCGCDSED</sequence>
<evidence type="ECO:0000313" key="1">
    <source>
        <dbReference type="EMBL" id="KAK0169333.1"/>
    </source>
</evidence>
<keyword evidence="2" id="KW-1185">Reference proteome</keyword>
<protein>
    <submittedName>
        <fullName evidence="1">Uncharacterized protein</fullName>
    </submittedName>
</protein>
<reference evidence="1" key="1">
    <citation type="journal article" date="2023" name="bioRxiv">
        <title>Scaffold-level genome assemblies of two parasitoid biocontrol wasps reveal the parthenogenesis mechanism and an associated novel virus.</title>
        <authorList>
            <person name="Inwood S."/>
            <person name="Skelly J."/>
            <person name="Guhlin J."/>
            <person name="Harrop T."/>
            <person name="Goldson S."/>
            <person name="Dearden P."/>
        </authorList>
    </citation>
    <scope>NUCLEOTIDE SEQUENCE</scope>
    <source>
        <strain evidence="1">Irish</strain>
        <tissue evidence="1">Whole body</tissue>
    </source>
</reference>
<proteinExistence type="predicted"/>
<organism evidence="1 2">
    <name type="scientific">Microctonus aethiopoides</name>
    <dbReference type="NCBI Taxonomy" id="144406"/>
    <lineage>
        <taxon>Eukaryota</taxon>
        <taxon>Metazoa</taxon>
        <taxon>Ecdysozoa</taxon>
        <taxon>Arthropoda</taxon>
        <taxon>Hexapoda</taxon>
        <taxon>Insecta</taxon>
        <taxon>Pterygota</taxon>
        <taxon>Neoptera</taxon>
        <taxon>Endopterygota</taxon>
        <taxon>Hymenoptera</taxon>
        <taxon>Apocrita</taxon>
        <taxon>Ichneumonoidea</taxon>
        <taxon>Braconidae</taxon>
        <taxon>Euphorinae</taxon>
        <taxon>Microctonus</taxon>
    </lineage>
</organism>
<dbReference type="EMBL" id="JAQQBS010000679">
    <property type="protein sequence ID" value="KAK0169333.1"/>
    <property type="molecule type" value="Genomic_DNA"/>
</dbReference>
<reference evidence="1" key="2">
    <citation type="submission" date="2023-03" db="EMBL/GenBank/DDBJ databases">
        <authorList>
            <person name="Inwood S.N."/>
            <person name="Skelly J.G."/>
            <person name="Guhlin J."/>
            <person name="Harrop T.W.R."/>
            <person name="Goldson S.G."/>
            <person name="Dearden P.K."/>
        </authorList>
    </citation>
    <scope>NUCLEOTIDE SEQUENCE</scope>
    <source>
        <strain evidence="1">Irish</strain>
        <tissue evidence="1">Whole body</tissue>
    </source>
</reference>
<evidence type="ECO:0000313" key="2">
    <source>
        <dbReference type="Proteomes" id="UP001168990"/>
    </source>
</evidence>
<dbReference type="AlphaFoldDB" id="A0AA39FH06"/>
<dbReference type="Proteomes" id="UP001168990">
    <property type="component" value="Unassembled WGS sequence"/>
</dbReference>
<gene>
    <name evidence="1" type="ORF">PV328_012190</name>
</gene>